<comment type="caution">
    <text evidence="2">The sequence shown here is derived from an EMBL/GenBank/DDBJ whole genome shotgun (WGS) entry which is preliminary data.</text>
</comment>
<dbReference type="Proteomes" id="UP001224845">
    <property type="component" value="Unassembled WGS sequence"/>
</dbReference>
<dbReference type="CDD" id="cd00085">
    <property type="entry name" value="HNHc"/>
    <property type="match status" value="1"/>
</dbReference>
<dbReference type="EMBL" id="JAUSRV010000001">
    <property type="protein sequence ID" value="MDP9968821.1"/>
    <property type="molecule type" value="Genomic_DNA"/>
</dbReference>
<protein>
    <recommendedName>
        <fullName evidence="1">HNH domain-containing protein</fullName>
    </recommendedName>
</protein>
<sequence length="265" mass="29737">MQIWKLIAHHEQPKEAFEAFCERGTIAIGWSDVGNLRKLQPHSASDISKEIQRVNPELNNAHLGGPSLWNFFQGVRPGDHVLVAGHGKRRGVFEILGDYTYVPDDRAVLEYRHLRPAMLTAVEPEGLWAECGRGAAPGHAVRWTMALLHTTAKAVETVFEEGRRYPLELEAAERNPKARAACLAYHGTTCMVCGFCGEHCFGPIGKDLIHVHHIKEMRTQNGAYLIDPIKDLVPLCPSCHTMAHRRRPAYSVRELVWMLAQKQLG</sequence>
<evidence type="ECO:0000313" key="3">
    <source>
        <dbReference type="Proteomes" id="UP001224845"/>
    </source>
</evidence>
<reference evidence="2" key="1">
    <citation type="submission" date="2023-07" db="EMBL/GenBank/DDBJ databases">
        <title>Sorghum-associated microbial communities from plants grown in Nebraska, USA.</title>
        <authorList>
            <person name="Schachtman D."/>
        </authorList>
    </citation>
    <scope>NUCLEOTIDE SEQUENCE</scope>
    <source>
        <strain evidence="2">DS3315</strain>
    </source>
</reference>
<dbReference type="InterPro" id="IPR003615">
    <property type="entry name" value="HNH_nuc"/>
</dbReference>
<evidence type="ECO:0000259" key="1">
    <source>
        <dbReference type="Pfam" id="PF01844"/>
    </source>
</evidence>
<feature type="domain" description="HNH" evidence="1">
    <location>
        <begin position="193"/>
        <end position="246"/>
    </location>
</feature>
<organism evidence="2 3">
    <name type="scientific">Variovorax paradoxus</name>
    <dbReference type="NCBI Taxonomy" id="34073"/>
    <lineage>
        <taxon>Bacteria</taxon>
        <taxon>Pseudomonadati</taxon>
        <taxon>Pseudomonadota</taxon>
        <taxon>Betaproteobacteria</taxon>
        <taxon>Burkholderiales</taxon>
        <taxon>Comamonadaceae</taxon>
        <taxon>Variovorax</taxon>
    </lineage>
</organism>
<gene>
    <name evidence="2" type="ORF">J2W39_000044</name>
</gene>
<name>A0AAW8E6H9_VARPD</name>
<dbReference type="GO" id="GO:0003676">
    <property type="term" value="F:nucleic acid binding"/>
    <property type="evidence" value="ECO:0007669"/>
    <property type="project" value="InterPro"/>
</dbReference>
<dbReference type="Pfam" id="PF01844">
    <property type="entry name" value="HNH"/>
    <property type="match status" value="1"/>
</dbReference>
<proteinExistence type="predicted"/>
<dbReference type="GO" id="GO:0004519">
    <property type="term" value="F:endonuclease activity"/>
    <property type="evidence" value="ECO:0007669"/>
    <property type="project" value="InterPro"/>
</dbReference>
<dbReference type="AlphaFoldDB" id="A0AAW8E6H9"/>
<dbReference type="RefSeq" id="WP_307591388.1">
    <property type="nucleotide sequence ID" value="NZ_JAUSRV010000001.1"/>
</dbReference>
<evidence type="ECO:0000313" key="2">
    <source>
        <dbReference type="EMBL" id="MDP9968821.1"/>
    </source>
</evidence>
<dbReference type="InterPro" id="IPR002711">
    <property type="entry name" value="HNH"/>
</dbReference>
<accession>A0AAW8E6H9</accession>
<dbReference type="GO" id="GO:0008270">
    <property type="term" value="F:zinc ion binding"/>
    <property type="evidence" value="ECO:0007669"/>
    <property type="project" value="InterPro"/>
</dbReference>